<dbReference type="RefSeq" id="WP_146531752.1">
    <property type="nucleotide sequence ID" value="NZ_SJPV01000049.1"/>
</dbReference>
<reference evidence="2 3" key="1">
    <citation type="submission" date="2019-02" db="EMBL/GenBank/DDBJ databases">
        <title>Deep-cultivation of Planctomycetes and their phenomic and genomic characterization uncovers novel biology.</title>
        <authorList>
            <person name="Wiegand S."/>
            <person name="Jogler M."/>
            <person name="Boedeker C."/>
            <person name="Pinto D."/>
            <person name="Vollmers J."/>
            <person name="Rivas-Marin E."/>
            <person name="Kohn T."/>
            <person name="Peeters S.H."/>
            <person name="Heuer A."/>
            <person name="Rast P."/>
            <person name="Oberbeckmann S."/>
            <person name="Bunk B."/>
            <person name="Jeske O."/>
            <person name="Meyerdierks A."/>
            <person name="Storesund J.E."/>
            <person name="Kallscheuer N."/>
            <person name="Luecker S."/>
            <person name="Lage O.M."/>
            <person name="Pohl T."/>
            <person name="Merkel B.J."/>
            <person name="Hornburger P."/>
            <person name="Mueller R.-W."/>
            <person name="Bruemmer F."/>
            <person name="Labrenz M."/>
            <person name="Spormann A.M."/>
            <person name="Op Den Camp H."/>
            <person name="Overmann J."/>
            <person name="Amann R."/>
            <person name="Jetten M.S.M."/>
            <person name="Mascher T."/>
            <person name="Medema M.H."/>
            <person name="Devos D.P."/>
            <person name="Kaster A.-K."/>
            <person name="Ovreas L."/>
            <person name="Rohde M."/>
            <person name="Galperin M.Y."/>
            <person name="Jogler C."/>
        </authorList>
    </citation>
    <scope>NUCLEOTIDE SEQUENCE [LARGE SCALE GENOMIC DNA]</scope>
    <source>
        <strain evidence="2 3">Poly41</strain>
    </source>
</reference>
<accession>A0A5C6CB71</accession>
<dbReference type="Pfam" id="PF07638">
    <property type="entry name" value="Sigma70_ECF"/>
    <property type="match status" value="1"/>
</dbReference>
<evidence type="ECO:0000313" key="2">
    <source>
        <dbReference type="EMBL" id="TWU21870.1"/>
    </source>
</evidence>
<gene>
    <name evidence="2" type="ORF">Poly41_71400</name>
</gene>
<dbReference type="InterPro" id="IPR053812">
    <property type="entry name" value="HTH_Sigma70_ECF-like"/>
</dbReference>
<dbReference type="AlphaFoldDB" id="A0A5C6CB71"/>
<organism evidence="2 3">
    <name type="scientific">Novipirellula artificiosorum</name>
    <dbReference type="NCBI Taxonomy" id="2528016"/>
    <lineage>
        <taxon>Bacteria</taxon>
        <taxon>Pseudomonadati</taxon>
        <taxon>Planctomycetota</taxon>
        <taxon>Planctomycetia</taxon>
        <taxon>Pirellulales</taxon>
        <taxon>Pirellulaceae</taxon>
        <taxon>Novipirellula</taxon>
    </lineage>
</organism>
<dbReference type="EMBL" id="SJPV01000049">
    <property type="protein sequence ID" value="TWU21870.1"/>
    <property type="molecule type" value="Genomic_DNA"/>
</dbReference>
<dbReference type="Proteomes" id="UP000319143">
    <property type="component" value="Unassembled WGS sequence"/>
</dbReference>
<proteinExistence type="predicted"/>
<keyword evidence="3" id="KW-1185">Reference proteome</keyword>
<evidence type="ECO:0000259" key="1">
    <source>
        <dbReference type="Pfam" id="PF07638"/>
    </source>
</evidence>
<feature type="domain" description="RNA polymerase sigma-70 ECF-like HTH" evidence="1">
    <location>
        <begin position="1"/>
        <end position="67"/>
    </location>
</feature>
<comment type="caution">
    <text evidence="2">The sequence shown here is derived from an EMBL/GenBank/DDBJ whole genome shotgun (WGS) entry which is preliminary data.</text>
</comment>
<name>A0A5C6CB71_9BACT</name>
<sequence>MSDVTQLLGQIEEGDGKVAEKLLPLVYDEFRKLTAAKMTQENPGRWRWCMSCAAFLSFMHVLRRSAMSTESETKTSIDALKCSQGFQTRRNLNS</sequence>
<protein>
    <submittedName>
        <fullName evidence="2">ECF sigma factor</fullName>
    </submittedName>
</protein>
<dbReference type="OrthoDB" id="278371at2"/>
<evidence type="ECO:0000313" key="3">
    <source>
        <dbReference type="Proteomes" id="UP000319143"/>
    </source>
</evidence>